<reference evidence="6" key="2">
    <citation type="journal article" date="2007" name="Science">
        <title>Genome sequence of Aedes aegypti, a major arbovirus vector.</title>
        <authorList>
            <person name="Nene V."/>
            <person name="Wortman J.R."/>
            <person name="Lawson D."/>
            <person name="Haas B."/>
            <person name="Kodira C."/>
            <person name="Tu Z.J."/>
            <person name="Loftus B."/>
            <person name="Xi Z."/>
            <person name="Megy K."/>
            <person name="Grabherr M."/>
            <person name="Ren Q."/>
            <person name="Zdobnov E.M."/>
            <person name="Lobo N.F."/>
            <person name="Campbell K.S."/>
            <person name="Brown S.E."/>
            <person name="Bonaldo M.F."/>
            <person name="Zhu J."/>
            <person name="Sinkins S.P."/>
            <person name="Hogenkamp D.G."/>
            <person name="Amedeo P."/>
            <person name="Arensburger P."/>
            <person name="Atkinson P.W."/>
            <person name="Bidwell S."/>
            <person name="Biedler J."/>
            <person name="Birney E."/>
            <person name="Bruggner R.V."/>
            <person name="Costas J."/>
            <person name="Coy M.R."/>
            <person name="Crabtree J."/>
            <person name="Crawford M."/>
            <person name="Debruyn B."/>
            <person name="Decaprio D."/>
            <person name="Eiglmeier K."/>
            <person name="Eisenstadt E."/>
            <person name="El-Dorry H."/>
            <person name="Gelbart W.M."/>
            <person name="Gomes S.L."/>
            <person name="Hammond M."/>
            <person name="Hannick L.I."/>
            <person name="Hogan J.R."/>
            <person name="Holmes M.H."/>
            <person name="Jaffe D."/>
            <person name="Johnston J.S."/>
            <person name="Kennedy R.C."/>
            <person name="Koo H."/>
            <person name="Kravitz S."/>
            <person name="Kriventseva E.V."/>
            <person name="Kulp D."/>
            <person name="Labutti K."/>
            <person name="Lee E."/>
            <person name="Li S."/>
            <person name="Lovin D.D."/>
            <person name="Mao C."/>
            <person name="Mauceli E."/>
            <person name="Menck C.F."/>
            <person name="Miller J.R."/>
            <person name="Montgomery P."/>
            <person name="Mori A."/>
            <person name="Nascimento A.L."/>
            <person name="Naveira H.F."/>
            <person name="Nusbaum C."/>
            <person name="O'leary S."/>
            <person name="Orvis J."/>
            <person name="Pertea M."/>
            <person name="Quesneville H."/>
            <person name="Reidenbach K.R."/>
            <person name="Rogers Y.H."/>
            <person name="Roth C.W."/>
            <person name="Schneider J.R."/>
            <person name="Schatz M."/>
            <person name="Shumway M."/>
            <person name="Stanke M."/>
            <person name="Stinson E.O."/>
            <person name="Tubio J.M."/>
            <person name="Vanzee J.P."/>
            <person name="Verjovski-Almeida S."/>
            <person name="Werner D."/>
            <person name="White O."/>
            <person name="Wyder S."/>
            <person name="Zeng Q."/>
            <person name="Zhao Q."/>
            <person name="Zhao Y."/>
            <person name="Hill C.A."/>
            <person name="Raikhel A.S."/>
            <person name="Soares M.B."/>
            <person name="Knudson D.L."/>
            <person name="Lee N.H."/>
            <person name="Galagan J."/>
            <person name="Salzberg S.L."/>
            <person name="Paulsen I.T."/>
            <person name="Dimopoulos G."/>
            <person name="Collins F.H."/>
            <person name="Birren B."/>
            <person name="Fraser-Liggett C.M."/>
            <person name="Severson D.W."/>
        </authorList>
    </citation>
    <scope>NUCLEOTIDE SEQUENCE [LARGE SCALE GENOMIC DNA]</scope>
    <source>
        <strain evidence="6">Liverpool</strain>
    </source>
</reference>
<dbReference type="OMA" id="DMIVYCT"/>
<feature type="domain" description="ZAD" evidence="5">
    <location>
        <begin position="3"/>
        <end position="80"/>
    </location>
</feature>
<evidence type="ECO:0000259" key="4">
    <source>
        <dbReference type="PROSITE" id="PS50157"/>
    </source>
</evidence>
<dbReference type="InterPro" id="IPR036236">
    <property type="entry name" value="Znf_C2H2_sf"/>
</dbReference>
<evidence type="ECO:0000313" key="6">
    <source>
        <dbReference type="EMBL" id="EAT43531.1"/>
    </source>
</evidence>
<dbReference type="OrthoDB" id="7765040at2759"/>
<feature type="binding site" evidence="2">
    <location>
        <position position="5"/>
    </location>
    <ligand>
        <name>Zn(2+)</name>
        <dbReference type="ChEBI" id="CHEBI:29105"/>
    </ligand>
</feature>
<keyword evidence="2" id="KW-0479">Metal-binding</keyword>
<keyword evidence="2" id="KW-0862">Zinc</keyword>
<dbReference type="PROSITE" id="PS51915">
    <property type="entry name" value="ZAD"/>
    <property type="match status" value="1"/>
</dbReference>
<name>A0A1S4F9B4_AEDAE</name>
<reference evidence="6" key="3">
    <citation type="submission" date="2012-09" db="EMBL/GenBank/DDBJ databases">
        <authorList>
            <consortium name="VectorBase"/>
        </authorList>
    </citation>
    <scope>NUCLEOTIDE SEQUENCE</scope>
    <source>
        <strain evidence="6">Liverpool</strain>
    </source>
</reference>
<dbReference type="HOGENOM" id="CLU_689309_0_0_1"/>
<dbReference type="SMART" id="SM00868">
    <property type="entry name" value="zf-AD"/>
    <property type="match status" value="1"/>
</dbReference>
<feature type="binding site" evidence="2">
    <location>
        <position position="56"/>
    </location>
    <ligand>
        <name>Zn(2+)</name>
        <dbReference type="ChEBI" id="CHEBI:29105"/>
    </ligand>
</feature>
<dbReference type="SUPFAM" id="SSF57667">
    <property type="entry name" value="beta-beta-alpha zinc fingers"/>
    <property type="match status" value="1"/>
</dbReference>
<evidence type="ECO:0000256" key="3">
    <source>
        <dbReference type="SAM" id="MobiDB-lite"/>
    </source>
</evidence>
<evidence type="ECO:0000256" key="2">
    <source>
        <dbReference type="PROSITE-ProRule" id="PRU01263"/>
    </source>
</evidence>
<dbReference type="SUPFAM" id="SSF57716">
    <property type="entry name" value="Glucocorticoid receptor-like (DNA-binding domain)"/>
    <property type="match status" value="1"/>
</dbReference>
<dbReference type="GO" id="GO:0005634">
    <property type="term" value="C:nucleus"/>
    <property type="evidence" value="ECO:0007669"/>
    <property type="project" value="InterPro"/>
</dbReference>
<feature type="domain" description="C2H2-type" evidence="4">
    <location>
        <begin position="308"/>
        <end position="338"/>
    </location>
</feature>
<dbReference type="InterPro" id="IPR013087">
    <property type="entry name" value="Znf_C2H2_type"/>
</dbReference>
<dbReference type="Proteomes" id="UP000682892">
    <property type="component" value="Unassembled WGS sequence"/>
</dbReference>
<keyword evidence="1" id="KW-0863">Zinc-finger</keyword>
<dbReference type="PROSITE" id="PS50157">
    <property type="entry name" value="ZINC_FINGER_C2H2_2"/>
    <property type="match status" value="2"/>
</dbReference>
<feature type="region of interest" description="Disordered" evidence="3">
    <location>
        <begin position="359"/>
        <end position="400"/>
    </location>
</feature>
<dbReference type="SMART" id="SM00355">
    <property type="entry name" value="ZnF_C2H2"/>
    <property type="match status" value="3"/>
</dbReference>
<feature type="domain" description="C2H2-type" evidence="4">
    <location>
        <begin position="264"/>
        <end position="293"/>
    </location>
</feature>
<feature type="compositionally biased region" description="Basic and acidic residues" evidence="3">
    <location>
        <begin position="367"/>
        <end position="376"/>
    </location>
</feature>
<dbReference type="AlphaFoldDB" id="A0A1S4F9B4"/>
<feature type="binding site" evidence="2">
    <location>
        <position position="8"/>
    </location>
    <ligand>
        <name>Zn(2+)</name>
        <dbReference type="ChEBI" id="CHEBI:29105"/>
    </ligand>
</feature>
<dbReference type="Gene3D" id="3.30.160.60">
    <property type="entry name" value="Classic Zinc Finger"/>
    <property type="match status" value="1"/>
</dbReference>
<gene>
    <name evidence="6" type="ORF">AaeL_AAEL005018</name>
</gene>
<accession>A0A1S4F9B4</accession>
<dbReference type="GO" id="GO:0008270">
    <property type="term" value="F:zinc ion binding"/>
    <property type="evidence" value="ECO:0007669"/>
    <property type="project" value="UniProtKB-UniRule"/>
</dbReference>
<sequence>MEDFCRICSRSGEFQKFDLSIVSQISNVRIDDMIVYCTQQEVSIGDSLPQQICAACFTSLTSAFLFRKLTYQSENEFRQMIISTLTDQHDQSDLQHQEPIECLLSGIDPQVIIPDESILPDVAIKEEALELEEPLVDNILPSLLGESLLPIEDPPEGIVIPQRKPKGRGPTTYACKDCGYITQNCFNFKRHQQNQRHFSFCKLSTNRPLNVVKQILQQYISPAVKYDPPKQRKRRMKKPAKPERVPRVPRKPRMPGARRSNTLFRCDDCGYQNNLRFNFQRHQKNWNHTRTSTFQNAPMNSTTEKSMLECRDCGIEFSSNVKLKAHRRESCPKKIEPPNPYANIDEVLALCRNMAGGTVRKRRKRKVETTEVKAEPLDNEPISELKLEISEPAATETENA</sequence>
<dbReference type="EMBL" id="CH477324">
    <property type="protein sequence ID" value="EAT43531.1"/>
    <property type="molecule type" value="Genomic_DNA"/>
</dbReference>
<reference evidence="6" key="1">
    <citation type="submission" date="2005-10" db="EMBL/GenBank/DDBJ databases">
        <authorList>
            <person name="Loftus B.J."/>
            <person name="Nene V.M."/>
            <person name="Hannick L.I."/>
            <person name="Bidwell S."/>
            <person name="Haas B."/>
            <person name="Amedeo P."/>
            <person name="Orvis J."/>
            <person name="Wortman J.R."/>
            <person name="White O.R."/>
            <person name="Salzberg S."/>
            <person name="Shumway M."/>
            <person name="Koo H."/>
            <person name="Zhao Y."/>
            <person name="Holmes M."/>
            <person name="Miller J."/>
            <person name="Schatz M."/>
            <person name="Pop M."/>
            <person name="Pai G."/>
            <person name="Utterback T."/>
            <person name="Rogers Y.-H."/>
            <person name="Kravitz S."/>
            <person name="Fraser C.M."/>
        </authorList>
    </citation>
    <scope>NUCLEOTIDE SEQUENCE</scope>
    <source>
        <strain evidence="6">Liverpool</strain>
    </source>
</reference>
<dbReference type="InterPro" id="IPR012934">
    <property type="entry name" value="Znf_AD"/>
</dbReference>
<feature type="region of interest" description="Disordered" evidence="3">
    <location>
        <begin position="224"/>
        <end position="257"/>
    </location>
</feature>
<protein>
    <submittedName>
        <fullName evidence="6">AAEL005018-PA</fullName>
    </submittedName>
</protein>
<feature type="binding site" evidence="2">
    <location>
        <position position="53"/>
    </location>
    <ligand>
        <name>Zn(2+)</name>
        <dbReference type="ChEBI" id="CHEBI:29105"/>
    </ligand>
</feature>
<organism evidence="6 7">
    <name type="scientific">Aedes aegypti</name>
    <name type="common">Yellowfever mosquito</name>
    <name type="synonym">Culex aegypti</name>
    <dbReference type="NCBI Taxonomy" id="7159"/>
    <lineage>
        <taxon>Eukaryota</taxon>
        <taxon>Metazoa</taxon>
        <taxon>Ecdysozoa</taxon>
        <taxon>Arthropoda</taxon>
        <taxon>Hexapoda</taxon>
        <taxon>Insecta</taxon>
        <taxon>Pterygota</taxon>
        <taxon>Neoptera</taxon>
        <taxon>Endopterygota</taxon>
        <taxon>Diptera</taxon>
        <taxon>Nematocera</taxon>
        <taxon>Culicoidea</taxon>
        <taxon>Culicidae</taxon>
        <taxon>Culicinae</taxon>
        <taxon>Aedini</taxon>
        <taxon>Aedes</taxon>
        <taxon>Stegomyia</taxon>
    </lineage>
</organism>
<evidence type="ECO:0000259" key="5">
    <source>
        <dbReference type="PROSITE" id="PS51915"/>
    </source>
</evidence>
<dbReference type="KEGG" id="aag:5565853"/>
<proteinExistence type="predicted"/>
<dbReference type="Pfam" id="PF07776">
    <property type="entry name" value="zf-AD"/>
    <property type="match status" value="1"/>
</dbReference>
<evidence type="ECO:0000313" key="7">
    <source>
        <dbReference type="Proteomes" id="UP000682892"/>
    </source>
</evidence>
<evidence type="ECO:0000256" key="1">
    <source>
        <dbReference type="PROSITE-ProRule" id="PRU00042"/>
    </source>
</evidence>